<reference evidence="8" key="2">
    <citation type="submission" date="2023-06" db="EMBL/GenBank/DDBJ databases">
        <authorList>
            <consortium name="Lawrence Berkeley National Laboratory"/>
            <person name="Haridas S."/>
            <person name="Hensen N."/>
            <person name="Bonometti L."/>
            <person name="Westerberg I."/>
            <person name="Brannstrom I.O."/>
            <person name="Guillou S."/>
            <person name="Cros-Aarteil S."/>
            <person name="Calhoun S."/>
            <person name="Kuo A."/>
            <person name="Mondo S."/>
            <person name="Pangilinan J."/>
            <person name="Riley R."/>
            <person name="LaButti K."/>
            <person name="Andreopoulos B."/>
            <person name="Lipzen A."/>
            <person name="Chen C."/>
            <person name="Yanf M."/>
            <person name="Daum C."/>
            <person name="Ng V."/>
            <person name="Clum A."/>
            <person name="Steindorff A."/>
            <person name="Ohm R."/>
            <person name="Martin F."/>
            <person name="Silar P."/>
            <person name="Natvig D."/>
            <person name="Lalanne C."/>
            <person name="Gautier V."/>
            <person name="Ament-velasquez S.L."/>
            <person name="Kruys A."/>
            <person name="Hutchinson M.I."/>
            <person name="Powell A.J."/>
            <person name="Barry K."/>
            <person name="Miller A.N."/>
            <person name="Grigoriev I.V."/>
            <person name="Debuchy R."/>
            <person name="Gladieux P."/>
            <person name="Thoren M.H."/>
            <person name="Johannesson H."/>
        </authorList>
    </citation>
    <scope>NUCLEOTIDE SEQUENCE</scope>
    <source>
        <strain evidence="8">CBS 232.78</strain>
    </source>
</reference>
<evidence type="ECO:0000256" key="6">
    <source>
        <dbReference type="ARBA" id="ARBA00023242"/>
    </source>
</evidence>
<dbReference type="Proteomes" id="UP001285441">
    <property type="component" value="Unassembled WGS sequence"/>
</dbReference>
<evidence type="ECO:0000256" key="4">
    <source>
        <dbReference type="ARBA" id="ARBA00023125"/>
    </source>
</evidence>
<evidence type="ECO:0000256" key="2">
    <source>
        <dbReference type="ARBA" id="ARBA00022833"/>
    </source>
</evidence>
<dbReference type="Pfam" id="PF00172">
    <property type="entry name" value="Zn_clus"/>
    <property type="match status" value="1"/>
</dbReference>
<keyword evidence="6" id="KW-0539">Nucleus</keyword>
<keyword evidence="4" id="KW-0238">DNA-binding</keyword>
<evidence type="ECO:0000259" key="7">
    <source>
        <dbReference type="PROSITE" id="PS50048"/>
    </source>
</evidence>
<dbReference type="AlphaFoldDB" id="A0AAE0K9S5"/>
<reference evidence="8" key="1">
    <citation type="journal article" date="2023" name="Mol. Phylogenet. Evol.">
        <title>Genome-scale phylogeny and comparative genomics of the fungal order Sordariales.</title>
        <authorList>
            <person name="Hensen N."/>
            <person name="Bonometti L."/>
            <person name="Westerberg I."/>
            <person name="Brannstrom I.O."/>
            <person name="Guillou S."/>
            <person name="Cros-Aarteil S."/>
            <person name="Calhoun S."/>
            <person name="Haridas S."/>
            <person name="Kuo A."/>
            <person name="Mondo S."/>
            <person name="Pangilinan J."/>
            <person name="Riley R."/>
            <person name="LaButti K."/>
            <person name="Andreopoulos B."/>
            <person name="Lipzen A."/>
            <person name="Chen C."/>
            <person name="Yan M."/>
            <person name="Daum C."/>
            <person name="Ng V."/>
            <person name="Clum A."/>
            <person name="Steindorff A."/>
            <person name="Ohm R.A."/>
            <person name="Martin F."/>
            <person name="Silar P."/>
            <person name="Natvig D.O."/>
            <person name="Lalanne C."/>
            <person name="Gautier V."/>
            <person name="Ament-Velasquez S.L."/>
            <person name="Kruys A."/>
            <person name="Hutchinson M.I."/>
            <person name="Powell A.J."/>
            <person name="Barry K."/>
            <person name="Miller A.N."/>
            <person name="Grigoriev I.V."/>
            <person name="Debuchy R."/>
            <person name="Gladieux P."/>
            <person name="Hiltunen Thoren M."/>
            <person name="Johannesson H."/>
        </authorList>
    </citation>
    <scope>NUCLEOTIDE SEQUENCE</scope>
    <source>
        <strain evidence="8">CBS 232.78</strain>
    </source>
</reference>
<name>A0AAE0K9S5_9PEZI</name>
<evidence type="ECO:0000313" key="9">
    <source>
        <dbReference type="Proteomes" id="UP001285441"/>
    </source>
</evidence>
<keyword evidence="5" id="KW-0804">Transcription</keyword>
<proteinExistence type="predicted"/>
<dbReference type="InterPro" id="IPR021858">
    <property type="entry name" value="Fun_TF"/>
</dbReference>
<protein>
    <submittedName>
        <fullName evidence="8">Fungal-specific transcription factor domain-containing protein</fullName>
    </submittedName>
</protein>
<sequence length="493" mass="54939">MMPNQQCWECLRRRLVCDSNMPVCNRCRALGIVCPGFADKKPLTWLAPGQVVSRGRRKKNVNTTSGRNTIGNSVVARKPKASDLAATPRPEPVLRTDTCDVVEALYYYNNHIYPDYVTNALEPTSFLVPLESLHEIPFSALHSLASMAVSHQLLQTPVANDSLVWTRLYRHRDLAIRALNELLANEQTRTSDSTLICVYSFMIAVLHQTITPHWRTHIDGFIKLINMRGGLVTVVRGTPELGLPMMAFWAIGVFANTTSPALEQITLSTPHEPETLHFARELYNYANYPSIPCPRDLLDEIITINDLRLQTALARATSALTFSAESSPESWDSATDYLDPVDTSLLNRIASFSPEAWTLTKNTPSSPENWLLVGRMFRSATALYCILSLLPHMNTEKERHTRELCLLLGEAMQSRKVKKVALWPMAVAGVAAATGPKGNVASARFFVSQALLEMSRDQGSSTPLHLRGVLEKFWGSKKTGWEDCFDTPCAVVL</sequence>
<dbReference type="PANTHER" id="PTHR37534">
    <property type="entry name" value="TRANSCRIPTIONAL ACTIVATOR PROTEIN UGA3"/>
    <property type="match status" value="1"/>
</dbReference>
<organism evidence="8 9">
    <name type="scientific">Podospora didyma</name>
    <dbReference type="NCBI Taxonomy" id="330526"/>
    <lineage>
        <taxon>Eukaryota</taxon>
        <taxon>Fungi</taxon>
        <taxon>Dikarya</taxon>
        <taxon>Ascomycota</taxon>
        <taxon>Pezizomycotina</taxon>
        <taxon>Sordariomycetes</taxon>
        <taxon>Sordariomycetidae</taxon>
        <taxon>Sordariales</taxon>
        <taxon>Podosporaceae</taxon>
        <taxon>Podospora</taxon>
    </lineage>
</organism>
<dbReference type="InterPro" id="IPR001138">
    <property type="entry name" value="Zn2Cys6_DnaBD"/>
</dbReference>
<dbReference type="GO" id="GO:0000976">
    <property type="term" value="F:transcription cis-regulatory region binding"/>
    <property type="evidence" value="ECO:0007669"/>
    <property type="project" value="TreeGrafter"/>
</dbReference>
<keyword evidence="2" id="KW-0862">Zinc</keyword>
<dbReference type="EMBL" id="JAULSW010000008">
    <property type="protein sequence ID" value="KAK3372729.1"/>
    <property type="molecule type" value="Genomic_DNA"/>
</dbReference>
<dbReference type="GO" id="GO:0005634">
    <property type="term" value="C:nucleus"/>
    <property type="evidence" value="ECO:0007669"/>
    <property type="project" value="UniProtKB-SubCell"/>
</dbReference>
<dbReference type="CDD" id="cd00067">
    <property type="entry name" value="GAL4"/>
    <property type="match status" value="1"/>
</dbReference>
<keyword evidence="9" id="KW-1185">Reference proteome</keyword>
<dbReference type="PANTHER" id="PTHR37534:SF48">
    <property type="entry name" value="FINGER DOMAIN PROTEIN, PUTATIVE-RELATED"/>
    <property type="match status" value="1"/>
</dbReference>
<comment type="caution">
    <text evidence="8">The sequence shown here is derived from an EMBL/GenBank/DDBJ whole genome shotgun (WGS) entry which is preliminary data.</text>
</comment>
<feature type="domain" description="Zn(2)-C6 fungal-type" evidence="7">
    <location>
        <begin position="6"/>
        <end position="34"/>
    </location>
</feature>
<gene>
    <name evidence="8" type="ORF">B0H63DRAFT_421418</name>
</gene>
<dbReference type="SUPFAM" id="SSF57701">
    <property type="entry name" value="Zn2/Cys6 DNA-binding domain"/>
    <property type="match status" value="1"/>
</dbReference>
<evidence type="ECO:0000256" key="3">
    <source>
        <dbReference type="ARBA" id="ARBA00023015"/>
    </source>
</evidence>
<evidence type="ECO:0000256" key="5">
    <source>
        <dbReference type="ARBA" id="ARBA00023163"/>
    </source>
</evidence>
<dbReference type="GO" id="GO:0008270">
    <property type="term" value="F:zinc ion binding"/>
    <property type="evidence" value="ECO:0007669"/>
    <property type="project" value="InterPro"/>
</dbReference>
<evidence type="ECO:0000256" key="1">
    <source>
        <dbReference type="ARBA" id="ARBA00004123"/>
    </source>
</evidence>
<dbReference type="GO" id="GO:0045944">
    <property type="term" value="P:positive regulation of transcription by RNA polymerase II"/>
    <property type="evidence" value="ECO:0007669"/>
    <property type="project" value="TreeGrafter"/>
</dbReference>
<dbReference type="InterPro" id="IPR036864">
    <property type="entry name" value="Zn2-C6_fun-type_DNA-bd_sf"/>
</dbReference>
<evidence type="ECO:0000313" key="8">
    <source>
        <dbReference type="EMBL" id="KAK3372729.1"/>
    </source>
</evidence>
<keyword evidence="3" id="KW-0805">Transcription regulation</keyword>
<comment type="subcellular location">
    <subcellularLocation>
        <location evidence="1">Nucleus</location>
    </subcellularLocation>
</comment>
<dbReference type="Pfam" id="PF11951">
    <property type="entry name" value="Fungal_trans_2"/>
    <property type="match status" value="1"/>
</dbReference>
<dbReference type="PROSITE" id="PS50048">
    <property type="entry name" value="ZN2_CY6_FUNGAL_2"/>
    <property type="match status" value="1"/>
</dbReference>
<accession>A0AAE0K9S5</accession>
<dbReference type="GO" id="GO:0000981">
    <property type="term" value="F:DNA-binding transcription factor activity, RNA polymerase II-specific"/>
    <property type="evidence" value="ECO:0007669"/>
    <property type="project" value="InterPro"/>
</dbReference>